<dbReference type="Gene3D" id="2.40.50.140">
    <property type="entry name" value="Nucleic acid-binding proteins"/>
    <property type="match status" value="1"/>
</dbReference>
<dbReference type="InterPro" id="IPR012340">
    <property type="entry name" value="NA-bd_OB-fold"/>
</dbReference>
<evidence type="ECO:0000313" key="2">
    <source>
        <dbReference type="EMBL" id="GMI29090.1"/>
    </source>
</evidence>
<reference evidence="3" key="1">
    <citation type="journal article" date="2023" name="Commun. Biol.">
        <title>Genome analysis of Parmales, the sister group of diatoms, reveals the evolutionary specialization of diatoms from phago-mixotrophs to photoautotrophs.</title>
        <authorList>
            <person name="Ban H."/>
            <person name="Sato S."/>
            <person name="Yoshikawa S."/>
            <person name="Yamada K."/>
            <person name="Nakamura Y."/>
            <person name="Ichinomiya M."/>
            <person name="Sato N."/>
            <person name="Blanc-Mathieu R."/>
            <person name="Endo H."/>
            <person name="Kuwata A."/>
            <person name="Ogata H."/>
        </authorList>
    </citation>
    <scope>NUCLEOTIDE SEQUENCE [LARGE SCALE GENOMIC DNA]</scope>
</reference>
<evidence type="ECO:0000313" key="3">
    <source>
        <dbReference type="Proteomes" id="UP001165065"/>
    </source>
</evidence>
<accession>A0A9W7L4K5</accession>
<dbReference type="EMBL" id="BRYA01000677">
    <property type="protein sequence ID" value="GMI29090.1"/>
    <property type="molecule type" value="Genomic_DNA"/>
</dbReference>
<organism evidence="2 3">
    <name type="scientific">Triparma columacea</name>
    <dbReference type="NCBI Taxonomy" id="722753"/>
    <lineage>
        <taxon>Eukaryota</taxon>
        <taxon>Sar</taxon>
        <taxon>Stramenopiles</taxon>
        <taxon>Ochrophyta</taxon>
        <taxon>Bolidophyceae</taxon>
        <taxon>Parmales</taxon>
        <taxon>Triparmaceae</taxon>
        <taxon>Triparma</taxon>
    </lineage>
</organism>
<sequence>MDPKKGIPILSGTSILSHIPSTTTSLILSANICPRSPYNTLSSGLLIIKSSKSSKNSQNASSSTSQSDGDAHEVSITLKTSRPSLTPYPGQELVCLYKSTSPSPTHYTLLVPSIPDYTFLLPPLSFNSATKRNRPILKFGDVLFCKVLSVEEGVVILTCDDGSRKDYLSPDTLYGVLSGGFLLPDLTMKDVKRMGKEGRKIEAAVGGNRAAWVKGEVFGNPKKKQRNS</sequence>
<dbReference type="SUPFAM" id="SSF50249">
    <property type="entry name" value="Nucleic acid-binding proteins"/>
    <property type="match status" value="1"/>
</dbReference>
<dbReference type="OrthoDB" id="340500at2759"/>
<comment type="caution">
    <text evidence="2">The sequence shown here is derived from an EMBL/GenBank/DDBJ whole genome shotgun (WGS) entry which is preliminary data.</text>
</comment>
<keyword evidence="3" id="KW-1185">Reference proteome</keyword>
<dbReference type="AlphaFoldDB" id="A0A9W7L4K5"/>
<dbReference type="Proteomes" id="UP001165065">
    <property type="component" value="Unassembled WGS sequence"/>
</dbReference>
<gene>
    <name evidence="2" type="ORF">TrCOL_g7491</name>
</gene>
<proteinExistence type="predicted"/>
<feature type="compositionally biased region" description="Low complexity" evidence="1">
    <location>
        <begin position="54"/>
        <end position="68"/>
    </location>
</feature>
<evidence type="ECO:0000256" key="1">
    <source>
        <dbReference type="SAM" id="MobiDB-lite"/>
    </source>
</evidence>
<evidence type="ECO:0008006" key="4">
    <source>
        <dbReference type="Google" id="ProtNLM"/>
    </source>
</evidence>
<dbReference type="Pfam" id="PF21262">
    <property type="entry name" value="RRP40_S1"/>
    <property type="match status" value="1"/>
</dbReference>
<protein>
    <recommendedName>
        <fullName evidence="4">Ribosomal RNA-processing protein 40</fullName>
    </recommendedName>
</protein>
<feature type="region of interest" description="Disordered" evidence="1">
    <location>
        <begin position="54"/>
        <end position="73"/>
    </location>
</feature>
<name>A0A9W7L4K5_9STRA</name>